<name>A0A4Y2V500_ARAVE</name>
<protein>
    <submittedName>
        <fullName evidence="1">Uncharacterized protein</fullName>
    </submittedName>
</protein>
<dbReference type="AlphaFoldDB" id="A0A4Y2V500"/>
<sequence>MAAGNYCPTLNGVLESHLPRGSNHPVDNFTSLSHCIKRYVMARLISNERRQERRRPGRSKRLKDLTFQCLPFVSLRNEKGTKASNKLCFKRLFEISSSSQPTG</sequence>
<proteinExistence type="predicted"/>
<accession>A0A4Y2V500</accession>
<evidence type="ECO:0000313" key="2">
    <source>
        <dbReference type="Proteomes" id="UP000499080"/>
    </source>
</evidence>
<comment type="caution">
    <text evidence="1">The sequence shown here is derived from an EMBL/GenBank/DDBJ whole genome shotgun (WGS) entry which is preliminary data.</text>
</comment>
<keyword evidence="2" id="KW-1185">Reference proteome</keyword>
<dbReference type="EMBL" id="BGPR01042959">
    <property type="protein sequence ID" value="GBO19484.1"/>
    <property type="molecule type" value="Genomic_DNA"/>
</dbReference>
<evidence type="ECO:0000313" key="1">
    <source>
        <dbReference type="EMBL" id="GBO19484.1"/>
    </source>
</evidence>
<gene>
    <name evidence="1" type="ORF">AVEN_60724_1</name>
</gene>
<reference evidence="1 2" key="1">
    <citation type="journal article" date="2019" name="Sci. Rep.">
        <title>Orb-weaving spider Araneus ventricosus genome elucidates the spidroin gene catalogue.</title>
        <authorList>
            <person name="Kono N."/>
            <person name="Nakamura H."/>
            <person name="Ohtoshi R."/>
            <person name="Moran D.A.P."/>
            <person name="Shinohara A."/>
            <person name="Yoshida Y."/>
            <person name="Fujiwara M."/>
            <person name="Mori M."/>
            <person name="Tomita M."/>
            <person name="Arakawa K."/>
        </authorList>
    </citation>
    <scope>NUCLEOTIDE SEQUENCE [LARGE SCALE GENOMIC DNA]</scope>
</reference>
<dbReference type="Proteomes" id="UP000499080">
    <property type="component" value="Unassembled WGS sequence"/>
</dbReference>
<organism evidence="1 2">
    <name type="scientific">Araneus ventricosus</name>
    <name type="common">Orbweaver spider</name>
    <name type="synonym">Epeira ventricosa</name>
    <dbReference type="NCBI Taxonomy" id="182803"/>
    <lineage>
        <taxon>Eukaryota</taxon>
        <taxon>Metazoa</taxon>
        <taxon>Ecdysozoa</taxon>
        <taxon>Arthropoda</taxon>
        <taxon>Chelicerata</taxon>
        <taxon>Arachnida</taxon>
        <taxon>Araneae</taxon>
        <taxon>Araneomorphae</taxon>
        <taxon>Entelegynae</taxon>
        <taxon>Araneoidea</taxon>
        <taxon>Araneidae</taxon>
        <taxon>Araneus</taxon>
    </lineage>
</organism>